<gene>
    <name evidence="3" type="ORF">GCM10023318_12420</name>
</gene>
<dbReference type="Proteomes" id="UP001500603">
    <property type="component" value="Unassembled WGS sequence"/>
</dbReference>
<keyword evidence="4" id="KW-1185">Reference proteome</keyword>
<keyword evidence="2" id="KW-0732">Signal</keyword>
<accession>A0ABP9JX35</accession>
<comment type="caution">
    <text evidence="3">The sequence shown here is derived from an EMBL/GenBank/DDBJ whole genome shotgun (WGS) entry which is preliminary data.</text>
</comment>
<evidence type="ECO:0000313" key="3">
    <source>
        <dbReference type="EMBL" id="GAA5046708.1"/>
    </source>
</evidence>
<evidence type="ECO:0000256" key="1">
    <source>
        <dbReference type="SAM" id="MobiDB-lite"/>
    </source>
</evidence>
<proteinExistence type="predicted"/>
<organism evidence="3 4">
    <name type="scientific">Nocardia callitridis</name>
    <dbReference type="NCBI Taxonomy" id="648753"/>
    <lineage>
        <taxon>Bacteria</taxon>
        <taxon>Bacillati</taxon>
        <taxon>Actinomycetota</taxon>
        <taxon>Actinomycetes</taxon>
        <taxon>Mycobacteriales</taxon>
        <taxon>Nocardiaceae</taxon>
        <taxon>Nocardia</taxon>
    </lineage>
</organism>
<evidence type="ECO:0000256" key="2">
    <source>
        <dbReference type="SAM" id="SignalP"/>
    </source>
</evidence>
<evidence type="ECO:0000313" key="4">
    <source>
        <dbReference type="Proteomes" id="UP001500603"/>
    </source>
</evidence>
<feature type="region of interest" description="Disordered" evidence="1">
    <location>
        <begin position="27"/>
        <end position="57"/>
    </location>
</feature>
<name>A0ABP9JX35_9NOCA</name>
<feature type="signal peptide" evidence="2">
    <location>
        <begin position="1"/>
        <end position="20"/>
    </location>
</feature>
<dbReference type="RefSeq" id="WP_345494057.1">
    <property type="nucleotide sequence ID" value="NZ_BAABJM010000001.1"/>
</dbReference>
<evidence type="ECO:0008006" key="5">
    <source>
        <dbReference type="Google" id="ProtNLM"/>
    </source>
</evidence>
<feature type="chain" id="PRO_5045789340" description="Secreted protein" evidence="2">
    <location>
        <begin position="21"/>
        <end position="88"/>
    </location>
</feature>
<reference evidence="4" key="1">
    <citation type="journal article" date="2019" name="Int. J. Syst. Evol. Microbiol.">
        <title>The Global Catalogue of Microorganisms (GCM) 10K type strain sequencing project: providing services to taxonomists for standard genome sequencing and annotation.</title>
        <authorList>
            <consortium name="The Broad Institute Genomics Platform"/>
            <consortium name="The Broad Institute Genome Sequencing Center for Infectious Disease"/>
            <person name="Wu L."/>
            <person name="Ma J."/>
        </authorList>
    </citation>
    <scope>NUCLEOTIDE SEQUENCE [LARGE SCALE GENOMIC DNA]</scope>
    <source>
        <strain evidence="4">JCM 18298</strain>
    </source>
</reference>
<protein>
    <recommendedName>
        <fullName evidence="5">Secreted protein</fullName>
    </recommendedName>
</protein>
<dbReference type="EMBL" id="BAABJM010000001">
    <property type="protein sequence ID" value="GAA5046708.1"/>
    <property type="molecule type" value="Genomic_DNA"/>
</dbReference>
<sequence length="88" mass="8875">MKKACMIAALAVTITGFASATGAAIDTGSAGLGAPAQQGPPPPPDGQQVGDPCTAGGGLPGHFDWVHLDDPDAAEHYGTEWMWVCQAN</sequence>